<reference evidence="7 8" key="1">
    <citation type="submission" date="2019-10" db="EMBL/GenBank/DDBJ databases">
        <title>Description of Paenibacillus choica sp. nov.</title>
        <authorList>
            <person name="Carlier A."/>
            <person name="Qi S."/>
        </authorList>
    </citation>
    <scope>NUCLEOTIDE SEQUENCE [LARGE SCALE GENOMIC DNA]</scope>
    <source>
        <strain evidence="7 8">LMG 31460</strain>
    </source>
</reference>
<comment type="caution">
    <text evidence="7">The sequence shown here is derived from an EMBL/GenBank/DDBJ whole genome shotgun (WGS) entry which is preliminary data.</text>
</comment>
<dbReference type="InterPro" id="IPR020084">
    <property type="entry name" value="NUDIX_hydrolase_CS"/>
</dbReference>
<dbReference type="Pfam" id="PF00293">
    <property type="entry name" value="NUDIX"/>
    <property type="match status" value="1"/>
</dbReference>
<dbReference type="PANTHER" id="PTHR43758">
    <property type="entry name" value="7,8-DIHYDRO-8-OXOGUANINE TRIPHOSPHATASE"/>
    <property type="match status" value="1"/>
</dbReference>
<sequence>MSIKYVHCFIYKDNKLLMLRRNNPPFKNMWNCVGGKIMLDETPRDAVVREVKEETGLTIQSVHFKGIATWNQVGGMYIFLAKKFVGDLIECNEGTLDWKSKEWIMESPDVVSSIPTILEDVLTMDVPVEFALFYTGVEYEGDILKYQIRSINNFHERVVKAIPNH</sequence>
<dbReference type="PROSITE" id="PS00893">
    <property type="entry name" value="NUDIX_BOX"/>
    <property type="match status" value="1"/>
</dbReference>
<dbReference type="PANTHER" id="PTHR43758:SF2">
    <property type="entry name" value="OXIDIZED PURINE NUCLEOSIDE TRIPHOSPHATE HYDROLASE"/>
    <property type="match status" value="1"/>
</dbReference>
<comment type="similarity">
    <text evidence="2">Belongs to the Nudix hydrolase family.</text>
</comment>
<name>A0ABX1Z1Q2_9BACL</name>
<protein>
    <submittedName>
        <fullName evidence="7">NUDIX domain-containing protein</fullName>
    </submittedName>
</protein>
<feature type="domain" description="Nudix hydrolase" evidence="6">
    <location>
        <begin position="1"/>
        <end position="123"/>
    </location>
</feature>
<evidence type="ECO:0000256" key="2">
    <source>
        <dbReference type="ARBA" id="ARBA00005582"/>
    </source>
</evidence>
<dbReference type="Gene3D" id="3.90.79.10">
    <property type="entry name" value="Nucleoside Triphosphate Pyrophosphohydrolase"/>
    <property type="match status" value="1"/>
</dbReference>
<dbReference type="SUPFAM" id="SSF55811">
    <property type="entry name" value="Nudix"/>
    <property type="match status" value="1"/>
</dbReference>
<dbReference type="PROSITE" id="PS51462">
    <property type="entry name" value="NUDIX"/>
    <property type="match status" value="1"/>
</dbReference>
<dbReference type="RefSeq" id="WP_171689488.1">
    <property type="nucleotide sequence ID" value="NZ_WHOC01000049.1"/>
</dbReference>
<keyword evidence="3" id="KW-0479">Metal-binding</keyword>
<dbReference type="Proteomes" id="UP000658690">
    <property type="component" value="Unassembled WGS sequence"/>
</dbReference>
<gene>
    <name evidence="7" type="ORF">GC102_10460</name>
</gene>
<evidence type="ECO:0000256" key="4">
    <source>
        <dbReference type="ARBA" id="ARBA00022801"/>
    </source>
</evidence>
<accession>A0ABX1Z1Q2</accession>
<proteinExistence type="inferred from homology"/>
<evidence type="ECO:0000313" key="8">
    <source>
        <dbReference type="Proteomes" id="UP000658690"/>
    </source>
</evidence>
<evidence type="ECO:0000256" key="3">
    <source>
        <dbReference type="ARBA" id="ARBA00022723"/>
    </source>
</evidence>
<dbReference type="InterPro" id="IPR015797">
    <property type="entry name" value="NUDIX_hydrolase-like_dom_sf"/>
</dbReference>
<dbReference type="EMBL" id="WHOC01000049">
    <property type="protein sequence ID" value="NOU86196.1"/>
    <property type="molecule type" value="Genomic_DNA"/>
</dbReference>
<evidence type="ECO:0000313" key="7">
    <source>
        <dbReference type="EMBL" id="NOU86196.1"/>
    </source>
</evidence>
<evidence type="ECO:0000256" key="5">
    <source>
        <dbReference type="ARBA" id="ARBA00022842"/>
    </source>
</evidence>
<organism evidence="7 8">
    <name type="scientific">Paenibacillus germinis</name>
    <dbReference type="NCBI Taxonomy" id="2654979"/>
    <lineage>
        <taxon>Bacteria</taxon>
        <taxon>Bacillati</taxon>
        <taxon>Bacillota</taxon>
        <taxon>Bacilli</taxon>
        <taxon>Bacillales</taxon>
        <taxon>Paenibacillaceae</taxon>
        <taxon>Paenibacillus</taxon>
    </lineage>
</organism>
<evidence type="ECO:0000259" key="6">
    <source>
        <dbReference type="PROSITE" id="PS51462"/>
    </source>
</evidence>
<comment type="cofactor">
    <cofactor evidence="1">
        <name>Mg(2+)</name>
        <dbReference type="ChEBI" id="CHEBI:18420"/>
    </cofactor>
</comment>
<dbReference type="InterPro" id="IPR000086">
    <property type="entry name" value="NUDIX_hydrolase_dom"/>
</dbReference>
<keyword evidence="4" id="KW-0378">Hydrolase</keyword>
<dbReference type="CDD" id="cd18886">
    <property type="entry name" value="NUDIX_MutT_Nudt1"/>
    <property type="match status" value="1"/>
</dbReference>
<keyword evidence="8" id="KW-1185">Reference proteome</keyword>
<evidence type="ECO:0000256" key="1">
    <source>
        <dbReference type="ARBA" id="ARBA00001946"/>
    </source>
</evidence>
<keyword evidence="5" id="KW-0460">Magnesium</keyword>